<dbReference type="GO" id="GO:0043165">
    <property type="term" value="P:Gram-negative-bacterium-type cell outer membrane assembly"/>
    <property type="evidence" value="ECO:0007669"/>
    <property type="project" value="UniProtKB-UniRule"/>
</dbReference>
<dbReference type="FunFam" id="3.10.20.310:FF:000002">
    <property type="entry name" value="Outer membrane protein assembly factor BamA"/>
    <property type="match status" value="1"/>
</dbReference>
<keyword evidence="2 8" id="KW-1134">Transmembrane beta strand</keyword>
<keyword evidence="6 8" id="KW-0472">Membrane</keyword>
<dbReference type="GO" id="GO:0051205">
    <property type="term" value="P:protein insertion into membrane"/>
    <property type="evidence" value="ECO:0007669"/>
    <property type="project" value="UniProtKB-UniRule"/>
</dbReference>
<dbReference type="InterPro" id="IPR034746">
    <property type="entry name" value="POTRA"/>
</dbReference>
<gene>
    <name evidence="8 11" type="primary">bamA</name>
    <name evidence="11" type="ORF">IC617_07905</name>
</gene>
<organism evidence="11 12">
    <name type="scientific">Neiella litorisoli</name>
    <dbReference type="NCBI Taxonomy" id="2771431"/>
    <lineage>
        <taxon>Bacteria</taxon>
        <taxon>Pseudomonadati</taxon>
        <taxon>Pseudomonadota</taxon>
        <taxon>Gammaproteobacteria</taxon>
        <taxon>Alteromonadales</taxon>
        <taxon>Echinimonadaceae</taxon>
        <taxon>Neiella</taxon>
    </lineage>
</organism>
<keyword evidence="12" id="KW-1185">Reference proteome</keyword>
<dbReference type="HAMAP" id="MF_01430">
    <property type="entry name" value="OM_assembly_BamA"/>
    <property type="match status" value="1"/>
</dbReference>
<dbReference type="GO" id="GO:1990063">
    <property type="term" value="C:Bam protein complex"/>
    <property type="evidence" value="ECO:0007669"/>
    <property type="project" value="TreeGrafter"/>
</dbReference>
<feature type="domain" description="POTRA" evidence="10">
    <location>
        <begin position="93"/>
        <end position="173"/>
    </location>
</feature>
<comment type="caution">
    <text evidence="11">The sequence shown here is derived from an EMBL/GenBank/DDBJ whole genome shotgun (WGS) entry which is preliminary data.</text>
</comment>
<comment type="similarity">
    <text evidence="8">Belongs to the BamA family.</text>
</comment>
<evidence type="ECO:0000256" key="6">
    <source>
        <dbReference type="ARBA" id="ARBA00023136"/>
    </source>
</evidence>
<reference evidence="11" key="1">
    <citation type="submission" date="2020-09" db="EMBL/GenBank/DDBJ databases">
        <title>A novel bacterium of genus Neiella, isolated from South China Sea.</title>
        <authorList>
            <person name="Huang H."/>
            <person name="Mo K."/>
            <person name="Hu Y."/>
        </authorList>
    </citation>
    <scope>NUCLEOTIDE SEQUENCE</scope>
    <source>
        <strain evidence="11">HB171785</strain>
    </source>
</reference>
<dbReference type="InterPro" id="IPR000184">
    <property type="entry name" value="Bac_surfAg_D15"/>
</dbReference>
<dbReference type="Pfam" id="PF01103">
    <property type="entry name" value="Omp85"/>
    <property type="match status" value="1"/>
</dbReference>
<dbReference type="EMBL" id="JACXAF010000008">
    <property type="protein sequence ID" value="MBD1389346.1"/>
    <property type="molecule type" value="Genomic_DNA"/>
</dbReference>
<evidence type="ECO:0000256" key="8">
    <source>
        <dbReference type="HAMAP-Rule" id="MF_01430"/>
    </source>
</evidence>
<evidence type="ECO:0000259" key="10">
    <source>
        <dbReference type="PROSITE" id="PS51779"/>
    </source>
</evidence>
<dbReference type="InterPro" id="IPR010827">
    <property type="entry name" value="BamA/TamA_POTRA"/>
</dbReference>
<dbReference type="NCBIfam" id="TIGR03303">
    <property type="entry name" value="OM_YaeT"/>
    <property type="match status" value="1"/>
</dbReference>
<proteinExistence type="inferred from homology"/>
<name>A0A8J6QQF9_9GAMM</name>
<evidence type="ECO:0000256" key="4">
    <source>
        <dbReference type="ARBA" id="ARBA00022729"/>
    </source>
</evidence>
<comment type="subunit">
    <text evidence="8">Part of the Bam complex.</text>
</comment>
<keyword evidence="5 8" id="KW-0677">Repeat</keyword>
<dbReference type="PROSITE" id="PS51779">
    <property type="entry name" value="POTRA"/>
    <property type="match status" value="4"/>
</dbReference>
<dbReference type="InterPro" id="IPR023707">
    <property type="entry name" value="OM_assembly_BamA"/>
</dbReference>
<protein>
    <recommendedName>
        <fullName evidence="8 9">Outer membrane protein assembly factor BamA</fullName>
    </recommendedName>
</protein>
<evidence type="ECO:0000256" key="1">
    <source>
        <dbReference type="ARBA" id="ARBA00004370"/>
    </source>
</evidence>
<accession>A0A8J6QQF9</accession>
<comment type="subcellular location">
    <subcellularLocation>
        <location evidence="8">Cell outer membrane</location>
    </subcellularLocation>
    <subcellularLocation>
        <location evidence="1">Membrane</location>
    </subcellularLocation>
</comment>
<feature type="domain" description="POTRA" evidence="10">
    <location>
        <begin position="348"/>
        <end position="422"/>
    </location>
</feature>
<dbReference type="InterPro" id="IPR039910">
    <property type="entry name" value="D15-like"/>
</dbReference>
<dbReference type="RefSeq" id="WP_191144443.1">
    <property type="nucleotide sequence ID" value="NZ_JACXAF010000008.1"/>
</dbReference>
<dbReference type="Pfam" id="PF07244">
    <property type="entry name" value="POTRA"/>
    <property type="match status" value="4"/>
</dbReference>
<sequence length="824" mass="92205" precursor="true">MAIRSALIASIALFASASVQAQDTFVVEDIRIEGLQRVALGAALLSVPVQVGDTVDGETAAIILRSLNASNHFEDIRVFQDDTTLLIKVREKPTISNIEFSGNKDIKDEQLQESLDSSKIQVGESLERSVIADVEKGLADFYYSIGKYNAKVQAIVTPLPRNRVSVQFVFTEGEAAEIDQINIVGNTIYSDQELLETLELRDTLPWWDIMGNRRYQKQTLEGDLETLTSYYRDRGYIRFEVESTQVAMTPNKKSIYISINVKEGEPYHVKEVKLSGNLLNRKELLQALFTQREGDLYNAAEVTFSEERISKYLGRFGYAYPEVTTFPELDDENNEVTLNVNINPGKRIYVRRINFAGNTITKDEVLRREMRQLEGAWLSNSAVELSENRLNRLGYFETAESETNRLPQQDDMVDLEFTVKEQPSGSFTAGLGYGTDSGLSLQAGVQQSNFLGTGNKIGAQINTNKYNRRADFSYSDPYFTKDGVSFGGRIFYSEFDAGNANLISYDNTTYGLSTNLGFPLDEYNRINLGVGYNYNELSNLDDYDQVRQFYLIYGDESNPDGQVNFNTFDFNAGWSRVTLNRGTFPTSGSSNSANAMITTPNSDLNYFTINYNYRQYWPLDRRHDWVIATSAQLGYGNGYGSESGHDHIMPFFKNFRAGGSSSLRGFESRGVGPRGVRRIAVGSIPPSPGPGGGAVIPSPSEDDFLEVSSGSIGGNALAVASLELIVPTPFMDEAYKNSVRTSLFFDVGNLWDTEFDYDSYKDLHRDQLDKIYDYSDPTKIRASVGLTVQWLSPMGPMIFSFAKPLEDYTGDKTETFSFNVGQTF</sequence>
<comment type="function">
    <text evidence="8">Part of the outer membrane protein assembly complex, which is involved in assembly and insertion of beta-barrel proteins into the outer membrane.</text>
</comment>
<evidence type="ECO:0000313" key="11">
    <source>
        <dbReference type="EMBL" id="MBD1389346.1"/>
    </source>
</evidence>
<keyword evidence="7 8" id="KW-0998">Cell outer membrane</keyword>
<dbReference type="FunFam" id="2.40.160.50:FF:000001">
    <property type="entry name" value="Outer membrane protein assembly factor BamA"/>
    <property type="match status" value="1"/>
</dbReference>
<keyword evidence="4 8" id="KW-0732">Signal</keyword>
<feature type="signal peptide" evidence="8">
    <location>
        <begin position="1"/>
        <end position="21"/>
    </location>
</feature>
<dbReference type="AlphaFoldDB" id="A0A8J6QQF9"/>
<dbReference type="PANTHER" id="PTHR12815:SF23">
    <property type="entry name" value="OUTER MEMBRANE PROTEIN ASSEMBLY FACTOR BAMA"/>
    <property type="match status" value="1"/>
</dbReference>
<evidence type="ECO:0000256" key="7">
    <source>
        <dbReference type="ARBA" id="ARBA00023237"/>
    </source>
</evidence>
<feature type="domain" description="POTRA" evidence="10">
    <location>
        <begin position="267"/>
        <end position="345"/>
    </location>
</feature>
<dbReference type="PANTHER" id="PTHR12815">
    <property type="entry name" value="SORTING AND ASSEMBLY MACHINERY SAMM50 PROTEIN FAMILY MEMBER"/>
    <property type="match status" value="1"/>
</dbReference>
<evidence type="ECO:0000256" key="9">
    <source>
        <dbReference type="NCBIfam" id="TIGR03303"/>
    </source>
</evidence>
<evidence type="ECO:0000313" key="12">
    <source>
        <dbReference type="Proteomes" id="UP000638014"/>
    </source>
</evidence>
<evidence type="ECO:0000256" key="5">
    <source>
        <dbReference type="ARBA" id="ARBA00022737"/>
    </source>
</evidence>
<keyword evidence="3 8" id="KW-0812">Transmembrane</keyword>
<dbReference type="Gene3D" id="2.40.160.50">
    <property type="entry name" value="membrane protein fhac: a member of the omp85/tpsb transporter family"/>
    <property type="match status" value="1"/>
</dbReference>
<evidence type="ECO:0000256" key="2">
    <source>
        <dbReference type="ARBA" id="ARBA00022452"/>
    </source>
</evidence>
<evidence type="ECO:0000256" key="3">
    <source>
        <dbReference type="ARBA" id="ARBA00022692"/>
    </source>
</evidence>
<feature type="chain" id="PRO_5035348480" description="Outer membrane protein assembly factor BamA" evidence="8">
    <location>
        <begin position="22"/>
        <end position="824"/>
    </location>
</feature>
<feature type="domain" description="POTRA" evidence="10">
    <location>
        <begin position="176"/>
        <end position="264"/>
    </location>
</feature>
<dbReference type="PIRSF" id="PIRSF006076">
    <property type="entry name" value="OM_assembly_OMP85"/>
    <property type="match status" value="1"/>
</dbReference>
<dbReference type="Gene3D" id="3.10.20.310">
    <property type="entry name" value="membrane protein fhac"/>
    <property type="match status" value="5"/>
</dbReference>
<dbReference type="Proteomes" id="UP000638014">
    <property type="component" value="Unassembled WGS sequence"/>
</dbReference>